<keyword evidence="3 6" id="KW-0812">Transmembrane</keyword>
<keyword evidence="5 6" id="KW-0472">Membrane</keyword>
<evidence type="ECO:0000256" key="4">
    <source>
        <dbReference type="ARBA" id="ARBA00022989"/>
    </source>
</evidence>
<dbReference type="InterPro" id="IPR018385">
    <property type="entry name" value="C4_dicarb_anaerob_car-like"/>
</dbReference>
<dbReference type="EMBL" id="JACRST010000008">
    <property type="protein sequence ID" value="MBC8546694.1"/>
    <property type="molecule type" value="Genomic_DNA"/>
</dbReference>
<feature type="transmembrane region" description="Helical" evidence="6">
    <location>
        <begin position="313"/>
        <end position="337"/>
    </location>
</feature>
<dbReference type="PANTHER" id="PTHR43652:SF2">
    <property type="entry name" value="BASIC AMINO ACID ANTIPORTER YFCC-RELATED"/>
    <property type="match status" value="1"/>
</dbReference>
<comment type="caution">
    <text evidence="7">The sequence shown here is derived from an EMBL/GenBank/DDBJ whole genome shotgun (WGS) entry which is preliminary data.</text>
</comment>
<gene>
    <name evidence="7" type="ORF">H8711_07060</name>
</gene>
<feature type="transmembrane region" description="Helical" evidence="6">
    <location>
        <begin position="446"/>
        <end position="468"/>
    </location>
</feature>
<evidence type="ECO:0000256" key="5">
    <source>
        <dbReference type="ARBA" id="ARBA00023136"/>
    </source>
</evidence>
<dbReference type="InterPro" id="IPR051679">
    <property type="entry name" value="DASS-Related_Transporters"/>
</dbReference>
<comment type="subcellular location">
    <subcellularLocation>
        <location evidence="1">Cell membrane</location>
        <topology evidence="1">Multi-pass membrane protein</topology>
    </subcellularLocation>
</comment>
<evidence type="ECO:0000256" key="3">
    <source>
        <dbReference type="ARBA" id="ARBA00022692"/>
    </source>
</evidence>
<dbReference type="AlphaFoldDB" id="A0A926I3U3"/>
<feature type="transmembrane region" description="Helical" evidence="6">
    <location>
        <begin position="118"/>
        <end position="148"/>
    </location>
</feature>
<feature type="transmembrane region" description="Helical" evidence="6">
    <location>
        <begin position="160"/>
        <end position="186"/>
    </location>
</feature>
<feature type="transmembrane region" description="Helical" evidence="6">
    <location>
        <begin position="12"/>
        <end position="33"/>
    </location>
</feature>
<feature type="transmembrane region" description="Helical" evidence="6">
    <location>
        <begin position="288"/>
        <end position="307"/>
    </location>
</feature>
<name>A0A926I3U3_9FIRM</name>
<feature type="transmembrane region" description="Helical" evidence="6">
    <location>
        <begin position="358"/>
        <end position="378"/>
    </location>
</feature>
<proteinExistence type="predicted"/>
<dbReference type="PANTHER" id="PTHR43652">
    <property type="entry name" value="BASIC AMINO ACID ANTIPORTER YFCC-RELATED"/>
    <property type="match status" value="1"/>
</dbReference>
<dbReference type="Proteomes" id="UP000653127">
    <property type="component" value="Unassembled WGS sequence"/>
</dbReference>
<organism evidence="7 8">
    <name type="scientific">Ligaoa zhengdingensis</name>
    <dbReference type="NCBI Taxonomy" id="2763658"/>
    <lineage>
        <taxon>Bacteria</taxon>
        <taxon>Bacillati</taxon>
        <taxon>Bacillota</taxon>
        <taxon>Clostridia</taxon>
        <taxon>Eubacteriales</taxon>
        <taxon>Oscillospiraceae</taxon>
        <taxon>Ligaoa</taxon>
    </lineage>
</organism>
<dbReference type="RefSeq" id="WP_249282773.1">
    <property type="nucleotide sequence ID" value="NZ_JACRST010000008.1"/>
</dbReference>
<keyword evidence="8" id="KW-1185">Reference proteome</keyword>
<dbReference type="PROSITE" id="PS51257">
    <property type="entry name" value="PROKAR_LIPOPROTEIN"/>
    <property type="match status" value="1"/>
</dbReference>
<sequence length="471" mass="50064">MPELAKKKKLQFPNVYVILFACAIVAAILTWIIPAGEFERVTEGTITKVVPGSFHLVEQAGQTPWDVFMAVVTGFKKQASLITMVLFVGAAVSLLEASKAIDVGFRKLAGAVKGKEGVAIFLIMAIMSLGGATGVFGNATLVLVPIGILLSLAMGFDRTLGFAMIFFGSFSGFNVGWANFGTIGLAQTIAEIPIFSGIGARIIFHIVNFLLCYGFVMLYFNKIKKDPTKSLNYESGMELKDYMGDLNAAVDGETKLTTRQLLSLLAGAAGIIAVVIGALKFKWGADQISATFLLVSLVIGLLCGFGVNGSFSHFIKGCSGVVMAAFIIGFANSITVLMSNGKILDTIVYYLSIPINQFGAVAGANFMLLANIIINFFISSGSGQATAVMPIMVPIADLTGITRQVVVQAFQFGDGFTNCIIPTVGSLMGGLGFAKVQYGKYLKWSMPLILVQIVLSFVAITVLQSIGWTGF</sequence>
<dbReference type="GO" id="GO:0005886">
    <property type="term" value="C:plasma membrane"/>
    <property type="evidence" value="ECO:0007669"/>
    <property type="project" value="UniProtKB-SubCell"/>
</dbReference>
<accession>A0A926I3U3</accession>
<dbReference type="Pfam" id="PF03606">
    <property type="entry name" value="DcuC"/>
    <property type="match status" value="1"/>
</dbReference>
<evidence type="ECO:0000256" key="6">
    <source>
        <dbReference type="SAM" id="Phobius"/>
    </source>
</evidence>
<keyword evidence="2" id="KW-1003">Cell membrane</keyword>
<evidence type="ECO:0000256" key="1">
    <source>
        <dbReference type="ARBA" id="ARBA00004651"/>
    </source>
</evidence>
<feature type="transmembrane region" description="Helical" evidence="6">
    <location>
        <begin position="79"/>
        <end position="97"/>
    </location>
</feature>
<evidence type="ECO:0000256" key="2">
    <source>
        <dbReference type="ARBA" id="ARBA00022475"/>
    </source>
</evidence>
<evidence type="ECO:0000313" key="8">
    <source>
        <dbReference type="Proteomes" id="UP000653127"/>
    </source>
</evidence>
<keyword evidence="4 6" id="KW-1133">Transmembrane helix</keyword>
<evidence type="ECO:0000313" key="7">
    <source>
        <dbReference type="EMBL" id="MBC8546694.1"/>
    </source>
</evidence>
<feature type="transmembrane region" description="Helical" evidence="6">
    <location>
        <begin position="198"/>
        <end position="220"/>
    </location>
</feature>
<protein>
    <submittedName>
        <fullName evidence="7">YfcC family protein</fullName>
    </submittedName>
</protein>
<feature type="transmembrane region" description="Helical" evidence="6">
    <location>
        <begin position="415"/>
        <end position="434"/>
    </location>
</feature>
<feature type="transmembrane region" description="Helical" evidence="6">
    <location>
        <begin position="261"/>
        <end position="281"/>
    </location>
</feature>
<reference evidence="7" key="1">
    <citation type="submission" date="2020-08" db="EMBL/GenBank/DDBJ databases">
        <title>Genome public.</title>
        <authorList>
            <person name="Liu C."/>
            <person name="Sun Q."/>
        </authorList>
    </citation>
    <scope>NUCLEOTIDE SEQUENCE</scope>
    <source>
        <strain evidence="7">NSJ-31</strain>
    </source>
</reference>